<comment type="caution">
    <text evidence="10">Lacks conserved residue(s) required for the propagation of feature annotation.</text>
</comment>
<keyword evidence="5 10" id="KW-0378">Hydrolase</keyword>
<dbReference type="HAMAP" id="MF_01405">
    <property type="entry name" value="Non_canon_purine_NTPase"/>
    <property type="match status" value="1"/>
</dbReference>
<dbReference type="GO" id="GO:0017111">
    <property type="term" value="F:ribonucleoside triphosphate phosphatase activity"/>
    <property type="evidence" value="ECO:0007669"/>
    <property type="project" value="InterPro"/>
</dbReference>
<feature type="binding site" evidence="10">
    <location>
        <position position="72"/>
    </location>
    <ligand>
        <name>substrate</name>
    </ligand>
</feature>
<comment type="function">
    <text evidence="10">Pyrophosphatase that catalyzes the hydrolysis of nucleoside triphosphates to their monophosphate derivatives, with a high preference for the non-canonical purine nucleotides XTP (xanthosine triphosphate), dITP (deoxyinosine triphosphate) and ITP. Seems to function as a house-cleaning enzyme that removes non-canonical purine nucleotides from the nucleotide pool, thus preventing their incorporation into DNA/RNA and avoiding chromosomal lesions.</text>
</comment>
<dbReference type="Pfam" id="PF01725">
    <property type="entry name" value="Ham1p_like"/>
    <property type="match status" value="1"/>
</dbReference>
<accession>A0A2H0YRN6</accession>
<dbReference type="GO" id="GO:0035870">
    <property type="term" value="F:dITP diphosphatase activity"/>
    <property type="evidence" value="ECO:0007669"/>
    <property type="project" value="UniProtKB-UniRule"/>
</dbReference>
<dbReference type="InterPro" id="IPR020922">
    <property type="entry name" value="dITP/XTP_pyrophosphatase"/>
</dbReference>
<gene>
    <name evidence="12" type="primary">rdgB</name>
    <name evidence="12" type="ORF">COT26_03510</name>
</gene>
<dbReference type="EMBL" id="PEXW01000072">
    <property type="protein sequence ID" value="PIS40403.1"/>
    <property type="molecule type" value="Genomic_DNA"/>
</dbReference>
<protein>
    <recommendedName>
        <fullName evidence="10">dITP/XTP pyrophosphatase</fullName>
        <ecNumber evidence="10">3.6.1.66</ecNumber>
    </recommendedName>
    <alternativeName>
        <fullName evidence="10">Non-canonical purine NTP pyrophosphatase</fullName>
    </alternativeName>
    <alternativeName>
        <fullName evidence="10">Non-standard purine NTP pyrophosphatase</fullName>
    </alternativeName>
    <alternativeName>
        <fullName evidence="10">Nucleoside-triphosphate diphosphatase</fullName>
    </alternativeName>
    <alternativeName>
        <fullName evidence="10">Nucleoside-triphosphate pyrophosphatase</fullName>
        <shortName evidence="10">NTPase</shortName>
    </alternativeName>
</protein>
<dbReference type="Proteomes" id="UP000236845">
    <property type="component" value="Unassembled WGS sequence"/>
</dbReference>
<dbReference type="GO" id="GO:0036222">
    <property type="term" value="F:XTP diphosphatase activity"/>
    <property type="evidence" value="ECO:0007669"/>
    <property type="project" value="UniProtKB-UniRule"/>
</dbReference>
<feature type="active site" description="Proton acceptor" evidence="10">
    <location>
        <position position="71"/>
    </location>
</feature>
<evidence type="ECO:0000256" key="3">
    <source>
        <dbReference type="ARBA" id="ARBA00022723"/>
    </source>
</evidence>
<evidence type="ECO:0000256" key="1">
    <source>
        <dbReference type="ARBA" id="ARBA00008023"/>
    </source>
</evidence>
<dbReference type="GO" id="GO:0000166">
    <property type="term" value="F:nucleotide binding"/>
    <property type="evidence" value="ECO:0007669"/>
    <property type="project" value="UniProtKB-KW"/>
</dbReference>
<comment type="catalytic activity">
    <reaction evidence="8 10">
        <text>dITP + H2O = dIMP + diphosphate + H(+)</text>
        <dbReference type="Rhea" id="RHEA:28342"/>
        <dbReference type="ChEBI" id="CHEBI:15377"/>
        <dbReference type="ChEBI" id="CHEBI:15378"/>
        <dbReference type="ChEBI" id="CHEBI:33019"/>
        <dbReference type="ChEBI" id="CHEBI:61194"/>
        <dbReference type="ChEBI" id="CHEBI:61382"/>
        <dbReference type="EC" id="3.6.1.66"/>
    </reaction>
</comment>
<evidence type="ECO:0000256" key="10">
    <source>
        <dbReference type="HAMAP-Rule" id="MF_01405"/>
    </source>
</evidence>
<keyword evidence="3 10" id="KW-0479">Metal-binding</keyword>
<sequence>MKIIFATHNPGKLKEIRAILSDLGIAVIGAEEAGVDQEPLENGATFAENALLKARFVLERAKEKAWVMADDSGLCIHALNDAPGVFSSRWAGEDADAEALVPHTLEELKDVPAEKRTAWFETTVALISPEGQEWTFNGKVDGTIAFTPKGEPRPKLPYDTIFIPRNFSKTFAEMTDEEKNSLSHRGEAFRKLKYFVRKNVDLFSK</sequence>
<evidence type="ECO:0000256" key="7">
    <source>
        <dbReference type="ARBA" id="ARBA00023080"/>
    </source>
</evidence>
<evidence type="ECO:0000256" key="9">
    <source>
        <dbReference type="ARBA" id="ARBA00052017"/>
    </source>
</evidence>
<dbReference type="InterPro" id="IPR029001">
    <property type="entry name" value="ITPase-like_fam"/>
</dbReference>
<feature type="binding site" evidence="10">
    <location>
        <begin position="7"/>
        <end position="12"/>
    </location>
    <ligand>
        <name>substrate</name>
    </ligand>
</feature>
<evidence type="ECO:0000256" key="4">
    <source>
        <dbReference type="ARBA" id="ARBA00022741"/>
    </source>
</evidence>
<dbReference type="SUPFAM" id="SSF52972">
    <property type="entry name" value="ITPase-like"/>
    <property type="match status" value="1"/>
</dbReference>
<feature type="binding site" evidence="10">
    <location>
        <position position="179"/>
    </location>
    <ligand>
        <name>substrate</name>
    </ligand>
</feature>
<comment type="cofactor">
    <cofactor evidence="10">
        <name>Mg(2+)</name>
        <dbReference type="ChEBI" id="CHEBI:18420"/>
    </cofactor>
    <text evidence="10">Binds 1 Mg(2+) ion per subunit.</text>
</comment>
<dbReference type="GO" id="GO:0005829">
    <property type="term" value="C:cytosol"/>
    <property type="evidence" value="ECO:0007669"/>
    <property type="project" value="TreeGrafter"/>
</dbReference>
<organism evidence="12 13">
    <name type="scientific">Candidatus Kerfeldbacteria bacterium CG08_land_8_20_14_0_20_43_14</name>
    <dbReference type="NCBI Taxonomy" id="2014246"/>
    <lineage>
        <taxon>Bacteria</taxon>
        <taxon>Candidatus Kerfeldiibacteriota</taxon>
    </lineage>
</organism>
<feature type="binding site" evidence="10">
    <location>
        <begin position="184"/>
        <end position="185"/>
    </location>
    <ligand>
        <name>substrate</name>
    </ligand>
</feature>
<feature type="binding site" evidence="10">
    <location>
        <position position="71"/>
    </location>
    <ligand>
        <name>Mg(2+)</name>
        <dbReference type="ChEBI" id="CHEBI:18420"/>
    </ligand>
</feature>
<dbReference type="InterPro" id="IPR002637">
    <property type="entry name" value="RdgB/HAM1"/>
</dbReference>
<comment type="caution">
    <text evidence="12">The sequence shown here is derived from an EMBL/GenBank/DDBJ whole genome shotgun (WGS) entry which is preliminary data.</text>
</comment>
<evidence type="ECO:0000256" key="8">
    <source>
        <dbReference type="ARBA" id="ARBA00051875"/>
    </source>
</evidence>
<dbReference type="NCBIfam" id="TIGR00042">
    <property type="entry name" value="RdgB/HAM1 family non-canonical purine NTP pyrophosphatase"/>
    <property type="match status" value="1"/>
</dbReference>
<evidence type="ECO:0000256" key="6">
    <source>
        <dbReference type="ARBA" id="ARBA00022842"/>
    </source>
</evidence>
<dbReference type="AlphaFoldDB" id="A0A2H0YRN6"/>
<dbReference type="CDD" id="cd00515">
    <property type="entry name" value="HAM1"/>
    <property type="match status" value="1"/>
</dbReference>
<evidence type="ECO:0000256" key="2">
    <source>
        <dbReference type="ARBA" id="ARBA00011738"/>
    </source>
</evidence>
<comment type="similarity">
    <text evidence="1 10 11">Belongs to the HAM1 NTPase family.</text>
</comment>
<dbReference type="EC" id="3.6.1.66" evidence="10"/>
<dbReference type="Gene3D" id="3.90.950.10">
    <property type="match status" value="1"/>
</dbReference>
<dbReference type="PANTHER" id="PTHR11067">
    <property type="entry name" value="INOSINE TRIPHOSPHATE PYROPHOSPHATASE/HAM1 PROTEIN"/>
    <property type="match status" value="1"/>
</dbReference>
<keyword evidence="4 10" id="KW-0547">Nucleotide-binding</keyword>
<keyword evidence="6 10" id="KW-0460">Magnesium</keyword>
<comment type="catalytic activity">
    <reaction evidence="10">
        <text>ITP + H2O = IMP + diphosphate + H(+)</text>
        <dbReference type="Rhea" id="RHEA:29399"/>
        <dbReference type="ChEBI" id="CHEBI:15377"/>
        <dbReference type="ChEBI" id="CHEBI:15378"/>
        <dbReference type="ChEBI" id="CHEBI:33019"/>
        <dbReference type="ChEBI" id="CHEBI:58053"/>
        <dbReference type="ChEBI" id="CHEBI:61402"/>
        <dbReference type="EC" id="3.6.1.66"/>
    </reaction>
</comment>
<dbReference type="GO" id="GO:0036220">
    <property type="term" value="F:ITP diphosphatase activity"/>
    <property type="evidence" value="ECO:0007669"/>
    <property type="project" value="UniProtKB-UniRule"/>
</dbReference>
<evidence type="ECO:0000256" key="11">
    <source>
        <dbReference type="RuleBase" id="RU003781"/>
    </source>
</evidence>
<dbReference type="GO" id="GO:0009146">
    <property type="term" value="P:purine nucleoside triphosphate catabolic process"/>
    <property type="evidence" value="ECO:0007669"/>
    <property type="project" value="UniProtKB-UniRule"/>
</dbReference>
<comment type="subunit">
    <text evidence="2 10">Homodimer.</text>
</comment>
<evidence type="ECO:0000313" key="12">
    <source>
        <dbReference type="EMBL" id="PIS40403.1"/>
    </source>
</evidence>
<reference evidence="13" key="1">
    <citation type="submission" date="2017-09" db="EMBL/GenBank/DDBJ databases">
        <title>Depth-based differentiation of microbial function through sediment-hosted aquifers and enrichment of novel symbionts in the deep terrestrial subsurface.</title>
        <authorList>
            <person name="Probst A.J."/>
            <person name="Ladd B."/>
            <person name="Jarett J.K."/>
            <person name="Geller-Mcgrath D.E."/>
            <person name="Sieber C.M.K."/>
            <person name="Emerson J.B."/>
            <person name="Anantharaman K."/>
            <person name="Thomas B.C."/>
            <person name="Malmstrom R."/>
            <person name="Stieglmeier M."/>
            <person name="Klingl A."/>
            <person name="Woyke T."/>
            <person name="Ryan C.M."/>
            <person name="Banfield J.F."/>
        </authorList>
    </citation>
    <scope>NUCLEOTIDE SEQUENCE [LARGE SCALE GENOMIC DNA]</scope>
</reference>
<name>A0A2H0YRN6_9BACT</name>
<dbReference type="PANTHER" id="PTHR11067:SF9">
    <property type="entry name" value="INOSINE TRIPHOSPHATE PYROPHOSPHATASE"/>
    <property type="match status" value="1"/>
</dbReference>
<dbReference type="GO" id="GO:0009117">
    <property type="term" value="P:nucleotide metabolic process"/>
    <property type="evidence" value="ECO:0007669"/>
    <property type="project" value="UniProtKB-KW"/>
</dbReference>
<comment type="catalytic activity">
    <reaction evidence="9 10">
        <text>XTP + H2O = XMP + diphosphate + H(+)</text>
        <dbReference type="Rhea" id="RHEA:28610"/>
        <dbReference type="ChEBI" id="CHEBI:15377"/>
        <dbReference type="ChEBI" id="CHEBI:15378"/>
        <dbReference type="ChEBI" id="CHEBI:33019"/>
        <dbReference type="ChEBI" id="CHEBI:57464"/>
        <dbReference type="ChEBI" id="CHEBI:61314"/>
        <dbReference type="EC" id="3.6.1.66"/>
    </reaction>
</comment>
<proteinExistence type="inferred from homology"/>
<keyword evidence="7 10" id="KW-0546">Nucleotide metabolism</keyword>
<evidence type="ECO:0000313" key="13">
    <source>
        <dbReference type="Proteomes" id="UP000236845"/>
    </source>
</evidence>
<dbReference type="GO" id="GO:0046872">
    <property type="term" value="F:metal ion binding"/>
    <property type="evidence" value="ECO:0007669"/>
    <property type="project" value="UniProtKB-KW"/>
</dbReference>
<evidence type="ECO:0000256" key="5">
    <source>
        <dbReference type="ARBA" id="ARBA00022801"/>
    </source>
</evidence>
<dbReference type="FunFam" id="3.90.950.10:FF:000001">
    <property type="entry name" value="dITP/XTP pyrophosphatase"/>
    <property type="match status" value="1"/>
</dbReference>